<feature type="signal peptide" evidence="1">
    <location>
        <begin position="1"/>
        <end position="18"/>
    </location>
</feature>
<dbReference type="AlphaFoldDB" id="A0A840I5J5"/>
<keyword evidence="3" id="KW-1185">Reference proteome</keyword>
<dbReference type="EMBL" id="JACHOB010000004">
    <property type="protein sequence ID" value="MBB4659428.1"/>
    <property type="molecule type" value="Genomic_DNA"/>
</dbReference>
<feature type="chain" id="PRO_5032395201" description="Lipoprotein" evidence="1">
    <location>
        <begin position="19"/>
        <end position="228"/>
    </location>
</feature>
<gene>
    <name evidence="2" type="ORF">GGQ59_001965</name>
</gene>
<reference evidence="2 3" key="1">
    <citation type="submission" date="2020-08" db="EMBL/GenBank/DDBJ databases">
        <title>Genomic Encyclopedia of Type Strains, Phase IV (KMG-IV): sequencing the most valuable type-strain genomes for metagenomic binning, comparative biology and taxonomic classification.</title>
        <authorList>
            <person name="Goeker M."/>
        </authorList>
    </citation>
    <scope>NUCLEOTIDE SEQUENCE [LARGE SCALE GENOMIC DNA]</scope>
    <source>
        <strain evidence="2 3">DSM 102850</strain>
    </source>
</reference>
<dbReference type="PROSITE" id="PS51257">
    <property type="entry name" value="PROKAR_LIPOPROTEIN"/>
    <property type="match status" value="1"/>
</dbReference>
<name>A0A840I5J5_9PROT</name>
<sequence>MMKPLVLALGLLAMTACATAPAPYDYSAFRSEAPRSIVILPALNNTTNVEAHEWFVSTVSRPFGERGYYVYPAWMVKRTLEDSGLGDAALVHEADTRRLSPIFGCDAAMYIDIQQWESKYVLIQTNTTVAFEYELRSCKTGETLWANQQQLTYSPQASSTGNLLGDLVAQAVVSAIEKARPNYIPLAQQANAMAAASPGRGVPAGPYLPDQYGQDENAYPSALATTVE</sequence>
<evidence type="ECO:0000313" key="3">
    <source>
        <dbReference type="Proteomes" id="UP000563524"/>
    </source>
</evidence>
<evidence type="ECO:0008006" key="4">
    <source>
        <dbReference type="Google" id="ProtNLM"/>
    </source>
</evidence>
<keyword evidence="1" id="KW-0732">Signal</keyword>
<evidence type="ECO:0000256" key="1">
    <source>
        <dbReference type="SAM" id="SignalP"/>
    </source>
</evidence>
<comment type="caution">
    <text evidence="2">The sequence shown here is derived from an EMBL/GenBank/DDBJ whole genome shotgun (WGS) entry which is preliminary data.</text>
</comment>
<evidence type="ECO:0000313" key="2">
    <source>
        <dbReference type="EMBL" id="MBB4659428.1"/>
    </source>
</evidence>
<proteinExistence type="predicted"/>
<dbReference type="Pfam" id="PF05643">
    <property type="entry name" value="GNA1162-like"/>
    <property type="match status" value="1"/>
</dbReference>
<accession>A0A840I5J5</accession>
<dbReference type="Gene3D" id="3.40.50.10610">
    <property type="entry name" value="ABC-type transport auxiliary lipoprotein component"/>
    <property type="match status" value="1"/>
</dbReference>
<protein>
    <recommendedName>
        <fullName evidence="4">Lipoprotein</fullName>
    </recommendedName>
</protein>
<dbReference type="RefSeq" id="WP_183818029.1">
    <property type="nucleotide sequence ID" value="NZ_JACHOB010000004.1"/>
</dbReference>
<dbReference type="InterPro" id="IPR008517">
    <property type="entry name" value="GNA1162-like"/>
</dbReference>
<dbReference type="Proteomes" id="UP000563524">
    <property type="component" value="Unassembled WGS sequence"/>
</dbReference>
<organism evidence="2 3">
    <name type="scientific">Parvularcula dongshanensis</name>
    <dbReference type="NCBI Taxonomy" id="1173995"/>
    <lineage>
        <taxon>Bacteria</taxon>
        <taxon>Pseudomonadati</taxon>
        <taxon>Pseudomonadota</taxon>
        <taxon>Alphaproteobacteria</taxon>
        <taxon>Parvularculales</taxon>
        <taxon>Parvularculaceae</taxon>
        <taxon>Parvularcula</taxon>
    </lineage>
</organism>